<protein>
    <submittedName>
        <fullName evidence="4">Uncharacterized protein</fullName>
    </submittedName>
</protein>
<dbReference type="InterPro" id="IPR029052">
    <property type="entry name" value="Metallo-depent_PP-like"/>
</dbReference>
<dbReference type="InterPro" id="IPR051134">
    <property type="entry name" value="PPP_phosphatase"/>
</dbReference>
<name>A0ABU6U9I8_9FABA</name>
<keyword evidence="5" id="KW-1185">Reference proteome</keyword>
<dbReference type="EMBL" id="JASCZI010120935">
    <property type="protein sequence ID" value="MED6157877.1"/>
    <property type="molecule type" value="Genomic_DNA"/>
</dbReference>
<sequence length="129" mass="14657">MKRHPYNDDRCYHGMNVMSLKSCIAENPNRWFLRFPYCKCFNWSSRNLPLSEFPSVLLVQGFDSLILVASKMLHKEPNCVTVDLFHPNSGTTASVVAVESVHGQLDDLLFLLKNAGYPSDDLIFVFNGD</sequence>
<evidence type="ECO:0000256" key="1">
    <source>
        <dbReference type="ARBA" id="ARBA00001936"/>
    </source>
</evidence>
<evidence type="ECO:0000313" key="4">
    <source>
        <dbReference type="EMBL" id="MED6157877.1"/>
    </source>
</evidence>
<evidence type="ECO:0000256" key="3">
    <source>
        <dbReference type="ARBA" id="ARBA00023211"/>
    </source>
</evidence>
<keyword evidence="3" id="KW-0464">Manganese</keyword>
<dbReference type="SUPFAM" id="SSF56300">
    <property type="entry name" value="Metallo-dependent phosphatases"/>
    <property type="match status" value="1"/>
</dbReference>
<keyword evidence="2" id="KW-0479">Metal-binding</keyword>
<dbReference type="PANTHER" id="PTHR45668:SF9">
    <property type="entry name" value="SERINE_THREONINE-PROTEIN PHOSPHATASE 7"/>
    <property type="match status" value="1"/>
</dbReference>
<organism evidence="4 5">
    <name type="scientific">Stylosanthes scabra</name>
    <dbReference type="NCBI Taxonomy" id="79078"/>
    <lineage>
        <taxon>Eukaryota</taxon>
        <taxon>Viridiplantae</taxon>
        <taxon>Streptophyta</taxon>
        <taxon>Embryophyta</taxon>
        <taxon>Tracheophyta</taxon>
        <taxon>Spermatophyta</taxon>
        <taxon>Magnoliopsida</taxon>
        <taxon>eudicotyledons</taxon>
        <taxon>Gunneridae</taxon>
        <taxon>Pentapetalae</taxon>
        <taxon>rosids</taxon>
        <taxon>fabids</taxon>
        <taxon>Fabales</taxon>
        <taxon>Fabaceae</taxon>
        <taxon>Papilionoideae</taxon>
        <taxon>50 kb inversion clade</taxon>
        <taxon>dalbergioids sensu lato</taxon>
        <taxon>Dalbergieae</taxon>
        <taxon>Pterocarpus clade</taxon>
        <taxon>Stylosanthes</taxon>
    </lineage>
</organism>
<proteinExistence type="predicted"/>
<dbReference type="Gene3D" id="3.60.21.10">
    <property type="match status" value="1"/>
</dbReference>
<comment type="cofactor">
    <cofactor evidence="1">
        <name>Mn(2+)</name>
        <dbReference type="ChEBI" id="CHEBI:29035"/>
    </cofactor>
</comment>
<evidence type="ECO:0000256" key="2">
    <source>
        <dbReference type="ARBA" id="ARBA00022723"/>
    </source>
</evidence>
<comment type="caution">
    <text evidence="4">The sequence shown here is derived from an EMBL/GenBank/DDBJ whole genome shotgun (WGS) entry which is preliminary data.</text>
</comment>
<gene>
    <name evidence="4" type="ORF">PIB30_027542</name>
</gene>
<accession>A0ABU6U9I8</accession>
<reference evidence="4 5" key="1">
    <citation type="journal article" date="2023" name="Plants (Basel)">
        <title>Bridging the Gap: Combining Genomics and Transcriptomics Approaches to Understand Stylosanthes scabra, an Orphan Legume from the Brazilian Caatinga.</title>
        <authorList>
            <person name="Ferreira-Neto J.R.C."/>
            <person name="da Silva M.D."/>
            <person name="Binneck E."/>
            <person name="de Melo N.F."/>
            <person name="da Silva R.H."/>
            <person name="de Melo A.L.T.M."/>
            <person name="Pandolfi V."/>
            <person name="Bustamante F.O."/>
            <person name="Brasileiro-Vidal A.C."/>
            <person name="Benko-Iseppon A.M."/>
        </authorList>
    </citation>
    <scope>NUCLEOTIDE SEQUENCE [LARGE SCALE GENOMIC DNA]</scope>
    <source>
        <tissue evidence="4">Leaves</tissue>
    </source>
</reference>
<dbReference type="Proteomes" id="UP001341840">
    <property type="component" value="Unassembled WGS sequence"/>
</dbReference>
<dbReference type="PANTHER" id="PTHR45668">
    <property type="entry name" value="SERINE/THREONINE-PROTEIN PHOSPHATASE 5-RELATED"/>
    <property type="match status" value="1"/>
</dbReference>
<evidence type="ECO:0000313" key="5">
    <source>
        <dbReference type="Proteomes" id="UP001341840"/>
    </source>
</evidence>